<evidence type="ECO:0000256" key="1">
    <source>
        <dbReference type="SAM" id="Phobius"/>
    </source>
</evidence>
<sequence length="73" mass="7814">MGAVSVAAVARRATLRRPRTVRAAVQLVAVLGILSALTVWFFAARGTLDGYPGDTGLCPASNIPPWWPRWLPA</sequence>
<protein>
    <submittedName>
        <fullName evidence="2">Uncharacterized protein</fullName>
    </submittedName>
</protein>
<keyword evidence="1" id="KW-0812">Transmembrane</keyword>
<reference evidence="2" key="1">
    <citation type="submission" date="2021-03" db="EMBL/GenBank/DDBJ databases">
        <title>Streptomyces poriferae sp. nov., a novel marine sponge-derived Actinobacteria species with anti-MRSA activity.</title>
        <authorList>
            <person name="Sandoval-Powers M."/>
            <person name="Kralova S."/>
            <person name="Nguyen G.-S."/>
            <person name="Fawwal D."/>
            <person name="Degnes K."/>
            <person name="Klinkenberg G."/>
            <person name="Sletta H."/>
            <person name="Wentzel A."/>
            <person name="Liles M.R."/>
        </authorList>
    </citation>
    <scope>NUCLEOTIDE SEQUENCE</scope>
    <source>
        <strain evidence="2">DSM 41794</strain>
    </source>
</reference>
<dbReference type="Proteomes" id="UP000664167">
    <property type="component" value="Unassembled WGS sequence"/>
</dbReference>
<keyword evidence="3" id="KW-1185">Reference proteome</keyword>
<proteinExistence type="predicted"/>
<name>A0A939F8N3_9ACTN</name>
<dbReference type="EMBL" id="JAFLRJ010000157">
    <property type="protein sequence ID" value="MBO0513593.1"/>
    <property type="molecule type" value="Genomic_DNA"/>
</dbReference>
<keyword evidence="1" id="KW-1133">Transmembrane helix</keyword>
<evidence type="ECO:0000313" key="3">
    <source>
        <dbReference type="Proteomes" id="UP000664167"/>
    </source>
</evidence>
<evidence type="ECO:0000313" key="2">
    <source>
        <dbReference type="EMBL" id="MBO0513593.1"/>
    </source>
</evidence>
<keyword evidence="1" id="KW-0472">Membrane</keyword>
<comment type="caution">
    <text evidence="2">The sequence shown here is derived from an EMBL/GenBank/DDBJ whole genome shotgun (WGS) entry which is preliminary data.</text>
</comment>
<accession>A0A939F8N3</accession>
<organism evidence="2 3">
    <name type="scientific">Streptomyces beijiangensis</name>
    <dbReference type="NCBI Taxonomy" id="163361"/>
    <lineage>
        <taxon>Bacteria</taxon>
        <taxon>Bacillati</taxon>
        <taxon>Actinomycetota</taxon>
        <taxon>Actinomycetes</taxon>
        <taxon>Kitasatosporales</taxon>
        <taxon>Streptomycetaceae</taxon>
        <taxon>Streptomyces</taxon>
    </lineage>
</organism>
<dbReference type="AlphaFoldDB" id="A0A939F8N3"/>
<feature type="transmembrane region" description="Helical" evidence="1">
    <location>
        <begin position="21"/>
        <end position="43"/>
    </location>
</feature>
<gene>
    <name evidence="2" type="ORF">J0695_17555</name>
</gene>